<dbReference type="STRING" id="66969.Lwal_2366"/>
<keyword evidence="1" id="KW-0732">Signal</keyword>
<dbReference type="SUPFAM" id="SSF50685">
    <property type="entry name" value="Barwin-like endoglucanases"/>
    <property type="match status" value="1"/>
</dbReference>
<evidence type="ECO:0000313" key="2">
    <source>
        <dbReference type="EMBL" id="KTD76644.1"/>
    </source>
</evidence>
<dbReference type="AlphaFoldDB" id="A0A0W1A5N9"/>
<sequence>MRIVCWLWLVSQISLAAPKFVALHPNELANYQIHTKELCLTAQNTLSYLNKGSEYDPQVIHGGKILPIPLERVKKTLVFVCNNQSKLNDPQFIKQHFEFIRWYPDTSKAKKLSKGKPLLQHLPTDKVLMTKYFVHLAKASTKPSSLRPYALYALPADEANLSLEAANAIPNLTRFKYGKHAILKGALNHKPVKALAYLTRDDLETTLLQGTVVADFGPPIGKKIFNVHRNNNIAYDRSKGPYEQERYWYFKEVDGIKGYGKDAEHKITVYPEVTFAGDLNEFGLGRLLFIQYKNNTGQTQSKMGILADTGGAFDFNLYQIDYLAGSFSGKEGLYKATRSLPDYVEAYFMLVKEN</sequence>
<name>A0A0W1A5N9_9GAMM</name>
<comment type="caution">
    <text evidence="2">The sequence shown here is derived from an EMBL/GenBank/DDBJ whole genome shotgun (WGS) entry which is preliminary data.</text>
</comment>
<dbReference type="Proteomes" id="UP000054729">
    <property type="component" value="Unassembled WGS sequence"/>
</dbReference>
<accession>A0A0W1A5N9</accession>
<gene>
    <name evidence="2" type="ORF">Lwal_2366</name>
</gene>
<feature type="signal peptide" evidence="1">
    <location>
        <begin position="1"/>
        <end position="16"/>
    </location>
</feature>
<protein>
    <recommendedName>
        <fullName evidence="4">Lytic transglycosylase MltA domain-containing protein</fullName>
    </recommendedName>
</protein>
<reference evidence="2 3" key="1">
    <citation type="submission" date="2015-11" db="EMBL/GenBank/DDBJ databases">
        <title>Genomic analysis of 38 Legionella species identifies large and diverse effector repertoires.</title>
        <authorList>
            <person name="Burstein D."/>
            <person name="Amaro F."/>
            <person name="Zusman T."/>
            <person name="Lifshitz Z."/>
            <person name="Cohen O."/>
            <person name="Gilbert J.A."/>
            <person name="Pupko T."/>
            <person name="Shuman H.A."/>
            <person name="Segal G."/>
        </authorList>
    </citation>
    <scope>NUCLEOTIDE SEQUENCE [LARGE SCALE GENOMIC DNA]</scope>
    <source>
        <strain evidence="2 3">ATCC 51914</strain>
    </source>
</reference>
<evidence type="ECO:0000256" key="1">
    <source>
        <dbReference type="SAM" id="SignalP"/>
    </source>
</evidence>
<dbReference type="PATRIC" id="fig|66969.6.peg.2570"/>
<dbReference type="EMBL" id="LNZB01000051">
    <property type="protein sequence ID" value="KTD76644.1"/>
    <property type="molecule type" value="Genomic_DNA"/>
</dbReference>
<organism evidence="2 3">
    <name type="scientific">Legionella waltersii</name>
    <dbReference type="NCBI Taxonomy" id="66969"/>
    <lineage>
        <taxon>Bacteria</taxon>
        <taxon>Pseudomonadati</taxon>
        <taxon>Pseudomonadota</taxon>
        <taxon>Gammaproteobacteria</taxon>
        <taxon>Legionellales</taxon>
        <taxon>Legionellaceae</taxon>
        <taxon>Legionella</taxon>
    </lineage>
</organism>
<proteinExistence type="predicted"/>
<evidence type="ECO:0008006" key="4">
    <source>
        <dbReference type="Google" id="ProtNLM"/>
    </source>
</evidence>
<dbReference type="InterPro" id="IPR036908">
    <property type="entry name" value="RlpA-like_sf"/>
</dbReference>
<keyword evidence="3" id="KW-1185">Reference proteome</keyword>
<feature type="chain" id="PRO_5006919414" description="Lytic transglycosylase MltA domain-containing protein" evidence="1">
    <location>
        <begin position="17"/>
        <end position="354"/>
    </location>
</feature>
<evidence type="ECO:0000313" key="3">
    <source>
        <dbReference type="Proteomes" id="UP000054729"/>
    </source>
</evidence>